<dbReference type="AlphaFoldDB" id="A0A2A2EHU4"/>
<organism evidence="4 5">
    <name type="scientific">Bifidobacterium criceti</name>
    <dbReference type="NCBI Taxonomy" id="1960969"/>
    <lineage>
        <taxon>Bacteria</taxon>
        <taxon>Bacillati</taxon>
        <taxon>Actinomycetota</taxon>
        <taxon>Actinomycetes</taxon>
        <taxon>Bifidobacteriales</taxon>
        <taxon>Bifidobacteriaceae</taxon>
        <taxon>Bifidobacterium</taxon>
    </lineage>
</organism>
<evidence type="ECO:0000259" key="3">
    <source>
        <dbReference type="Pfam" id="PF21702"/>
    </source>
</evidence>
<accession>A0A2A2EHU4</accession>
<dbReference type="Pfam" id="PF11896">
    <property type="entry name" value="GlgE_dom_N_S"/>
    <property type="match status" value="1"/>
</dbReference>
<dbReference type="OrthoDB" id="9805159at2"/>
<comment type="caution">
    <text evidence="4">The sequence shown here is derived from an EMBL/GenBank/DDBJ whole genome shotgun (WGS) entry which is preliminary data.</text>
</comment>
<dbReference type="PANTHER" id="PTHR47786">
    <property type="entry name" value="ALPHA-1,4-GLUCAN:MALTOSE-1-PHOSPHATE MALTOSYLTRANSFERASE"/>
    <property type="match status" value="1"/>
</dbReference>
<proteinExistence type="predicted"/>
<reference evidence="4 5" key="1">
    <citation type="journal article" date="2017" name="ISME J.">
        <title>Unveiling bifidobacterial biogeography across the mammalian branch of the tree of life.</title>
        <authorList>
            <person name="Milani C."/>
            <person name="Mangifesta M."/>
            <person name="Mancabelli L."/>
            <person name="Lugli G.A."/>
            <person name="James K."/>
            <person name="Duranti S."/>
            <person name="Turroni F."/>
            <person name="Ferrario C."/>
            <person name="Ossiprandi M.C."/>
            <person name="van Sinderen D."/>
            <person name="Ventura M."/>
        </authorList>
    </citation>
    <scope>NUCLEOTIDE SEQUENCE [LARGE SCALE GENOMIC DNA]</scope>
    <source>
        <strain evidence="5">Ham19E</strain>
    </source>
</reference>
<dbReference type="PANTHER" id="PTHR47786:SF2">
    <property type="entry name" value="GLYCOSYL HYDROLASE FAMILY 13 CATALYTIC DOMAIN-CONTAINING PROTEIN"/>
    <property type="match status" value="1"/>
</dbReference>
<dbReference type="InterPro" id="IPR013783">
    <property type="entry name" value="Ig-like_fold"/>
</dbReference>
<protein>
    <submittedName>
        <fullName evidence="4">Alpha-1,4-glucan:maltose-1-phosphate maltosyltransferase</fullName>
    </submittedName>
</protein>
<dbReference type="Gene3D" id="1.20.58.80">
    <property type="entry name" value="Phosphotransferase system, lactose/cellobiose-type IIA subunit"/>
    <property type="match status" value="1"/>
</dbReference>
<feature type="compositionally biased region" description="Polar residues" evidence="1">
    <location>
        <begin position="8"/>
        <end position="17"/>
    </location>
</feature>
<feature type="compositionally biased region" description="Basic residues" evidence="1">
    <location>
        <begin position="19"/>
        <end position="28"/>
    </location>
</feature>
<dbReference type="GO" id="GO:0004553">
    <property type="term" value="F:hydrolase activity, hydrolyzing O-glycosyl compounds"/>
    <property type="evidence" value="ECO:0007669"/>
    <property type="project" value="InterPro"/>
</dbReference>
<evidence type="ECO:0000313" key="4">
    <source>
        <dbReference type="EMBL" id="PAU68557.1"/>
    </source>
</evidence>
<dbReference type="EMBL" id="MVOH01000005">
    <property type="protein sequence ID" value="PAU68557.1"/>
    <property type="molecule type" value="Genomic_DNA"/>
</dbReference>
<dbReference type="Gene3D" id="3.20.20.80">
    <property type="entry name" value="Glycosidases"/>
    <property type="match status" value="1"/>
</dbReference>
<dbReference type="InterPro" id="IPR017853">
    <property type="entry name" value="GH"/>
</dbReference>
<name>A0A2A2EHU4_9BIFI</name>
<feature type="domain" description="Alpha-1,4-glucan:maltose-1-phosphate maltosyltransferase C-terminal" evidence="3">
    <location>
        <begin position="589"/>
        <end position="678"/>
    </location>
</feature>
<dbReference type="Proteomes" id="UP000218399">
    <property type="component" value="Unassembled WGS sequence"/>
</dbReference>
<feature type="region of interest" description="Disordered" evidence="1">
    <location>
        <begin position="1"/>
        <end position="45"/>
    </location>
</feature>
<keyword evidence="4" id="KW-0808">Transferase</keyword>
<dbReference type="InterPro" id="IPR021828">
    <property type="entry name" value="GlgE_dom_N/S"/>
</dbReference>
<evidence type="ECO:0000259" key="2">
    <source>
        <dbReference type="Pfam" id="PF11896"/>
    </source>
</evidence>
<evidence type="ECO:0000256" key="1">
    <source>
        <dbReference type="SAM" id="MobiDB-lite"/>
    </source>
</evidence>
<dbReference type="RefSeq" id="WP_095614412.1">
    <property type="nucleotide sequence ID" value="NZ_MVOH01000005.1"/>
</dbReference>
<dbReference type="Gene3D" id="2.60.40.1180">
    <property type="entry name" value="Golgi alpha-mannosidase II"/>
    <property type="match status" value="1"/>
</dbReference>
<keyword evidence="5" id="KW-1185">Reference proteome</keyword>
<feature type="domain" description="Alpha-1,4-glucan:maltose-1-phosphate maltosyltransferase" evidence="2">
    <location>
        <begin position="51"/>
        <end position="254"/>
    </location>
</feature>
<dbReference type="GO" id="GO:0016740">
    <property type="term" value="F:transferase activity"/>
    <property type="evidence" value="ECO:0007669"/>
    <property type="project" value="UniProtKB-KW"/>
</dbReference>
<evidence type="ECO:0000313" key="5">
    <source>
        <dbReference type="Proteomes" id="UP000218399"/>
    </source>
</evidence>
<dbReference type="SUPFAM" id="SSF51445">
    <property type="entry name" value="(Trans)glycosidases"/>
    <property type="match status" value="1"/>
</dbReference>
<gene>
    <name evidence="4" type="ORF">B1526_0308</name>
</gene>
<dbReference type="GO" id="GO:0005975">
    <property type="term" value="P:carbohydrate metabolic process"/>
    <property type="evidence" value="ECO:0007669"/>
    <property type="project" value="InterPro"/>
</dbReference>
<sequence length="680" mass="74498">MMRMGEAQTPQETTTSTVKRARKPRAVKKQPQFAGDAPALPLTTKEPGQFGRVAITDVTPANTDAGFAARVELGEPFRVGARVFMEGTRHVGATGVLKSQRGRIMARKLMTPANDALESHTVMLQAGEHSDAAPWDADFETVAKQLGNWKFAIEGWADTFADWLDAAEQAPSSDDVAREGSEILARWAGTRDAALDAQQRKMLRDTAKEMLDETVDAADRIAIAHAAEILALHETNPLRDGLTSSADHALRVERPKSSFGSWYQFFPRSEGATKNEAGDIVPGTLRTAMSGLERAKAEGFTIVYLPSLLPVDASGAVTDHTSVDPALGTFDDFKTFVECAHKLGIEVALDFVLQFAADTMWRETYPQWFRNDGTIDYDNDFAGITKAVEAALDVWIEAGVTAFHVSSPEDAPVRLWQDVIANVTKTNPHVMFLAEDSDRPSMTRALAYAGFTQTYGTFAWRNTRQEVDEFLVETNSDAAFWQHNAFWPTTPESLSNYLRDNAIAGYAVRAVLAAMGSPTWGVTSGYELVENTQRDGSEKPAVDEYGTPRVRDWDQAGNYGIAELVTTLNAVRAAHPATMSYHNLTLLPSANPAILAFARQTPAACTGTGKPDTLIVVVNLDGHHEQQSTIHVDLNALGLPTNGTYRVKDELTGREFDWSWDNYVALAPWADVAHILSVEY</sequence>
<dbReference type="InterPro" id="IPR049171">
    <property type="entry name" value="GLGE_C"/>
</dbReference>
<dbReference type="InterPro" id="IPR013780">
    <property type="entry name" value="Glyco_hydro_b"/>
</dbReference>
<dbReference type="Pfam" id="PF21702">
    <property type="entry name" value="GLGE_C"/>
    <property type="match status" value="1"/>
</dbReference>
<dbReference type="Gene3D" id="2.60.40.10">
    <property type="entry name" value="Immunoglobulins"/>
    <property type="match status" value="1"/>
</dbReference>